<proteinExistence type="inferred from homology"/>
<comment type="subunit">
    <text evidence="9">The complex comprises the extracytoplasmic solute receptor protein and the two transmembrane proteins.</text>
</comment>
<keyword evidence="2 9" id="KW-0813">Transport</keyword>
<dbReference type="Proteomes" id="UP000198519">
    <property type="component" value="Unassembled WGS sequence"/>
</dbReference>
<feature type="transmembrane region" description="Helical" evidence="9">
    <location>
        <begin position="91"/>
        <end position="113"/>
    </location>
</feature>
<evidence type="ECO:0000256" key="1">
    <source>
        <dbReference type="ARBA" id="ARBA00004429"/>
    </source>
</evidence>
<dbReference type="InterPro" id="IPR055348">
    <property type="entry name" value="DctQ"/>
</dbReference>
<feature type="transmembrane region" description="Helical" evidence="9">
    <location>
        <begin position="12"/>
        <end position="35"/>
    </location>
</feature>
<comment type="subcellular location">
    <subcellularLocation>
        <location evidence="1 9">Cell inner membrane</location>
        <topology evidence="1 9">Multi-pass membrane protein</topology>
    </subcellularLocation>
</comment>
<feature type="transmembrane region" description="Helical" evidence="9">
    <location>
        <begin position="133"/>
        <end position="154"/>
    </location>
</feature>
<keyword evidence="5 9" id="KW-0812">Transmembrane</keyword>
<dbReference type="Pfam" id="PF04290">
    <property type="entry name" value="DctQ"/>
    <property type="match status" value="1"/>
</dbReference>
<name>A0A1I4LV76_9GAMM</name>
<feature type="transmembrane region" description="Helical" evidence="9">
    <location>
        <begin position="47"/>
        <end position="70"/>
    </location>
</feature>
<evidence type="ECO:0000256" key="8">
    <source>
        <dbReference type="ARBA" id="ARBA00038436"/>
    </source>
</evidence>
<evidence type="ECO:0000256" key="2">
    <source>
        <dbReference type="ARBA" id="ARBA00022448"/>
    </source>
</evidence>
<keyword evidence="3" id="KW-1003">Cell membrane</keyword>
<keyword evidence="12" id="KW-1185">Reference proteome</keyword>
<evidence type="ECO:0000259" key="10">
    <source>
        <dbReference type="Pfam" id="PF04290"/>
    </source>
</evidence>
<organism evidence="11 12">
    <name type="scientific">Marinobacter zhejiangensis</name>
    <dbReference type="NCBI Taxonomy" id="488535"/>
    <lineage>
        <taxon>Bacteria</taxon>
        <taxon>Pseudomonadati</taxon>
        <taxon>Pseudomonadota</taxon>
        <taxon>Gammaproteobacteria</taxon>
        <taxon>Pseudomonadales</taxon>
        <taxon>Marinobacteraceae</taxon>
        <taxon>Marinobacter</taxon>
    </lineage>
</organism>
<dbReference type="OrthoDB" id="8559033at2"/>
<keyword evidence="7 9" id="KW-0472">Membrane</keyword>
<evidence type="ECO:0000256" key="4">
    <source>
        <dbReference type="ARBA" id="ARBA00022519"/>
    </source>
</evidence>
<dbReference type="EMBL" id="FOUE01000001">
    <property type="protein sequence ID" value="SFL94835.1"/>
    <property type="molecule type" value="Genomic_DNA"/>
</dbReference>
<accession>A0A1I4LV76</accession>
<sequence length="176" mass="19114">MFILHGYCRAVTCLNHWLAVAASLLVFVMVGAIAYEVVARYFFDAPTVWALELSTLLLGPYFMLAGPHLLHTAGHVNVDILHSKLPARLAGWVDAVIYPLIAVICVIVIDQSIPVAMNALESRETSFSAWNPPVWPVKVLIPVAFLLLLLQALAETWGAIQRGLKSGPDAGTEALS</sequence>
<protein>
    <recommendedName>
        <fullName evidence="9">TRAP transporter small permease protein</fullName>
    </recommendedName>
</protein>
<dbReference type="STRING" id="488535.SAMN04487963_0681"/>
<evidence type="ECO:0000256" key="5">
    <source>
        <dbReference type="ARBA" id="ARBA00022692"/>
    </source>
</evidence>
<reference evidence="12" key="1">
    <citation type="submission" date="2016-10" db="EMBL/GenBank/DDBJ databases">
        <authorList>
            <person name="Varghese N."/>
            <person name="Submissions S."/>
        </authorList>
    </citation>
    <scope>NUCLEOTIDE SEQUENCE [LARGE SCALE GENOMIC DNA]</scope>
    <source>
        <strain evidence="12">CGMCC 1.7061</strain>
    </source>
</reference>
<dbReference type="PANTHER" id="PTHR35011:SF4">
    <property type="entry name" value="SLL1102 PROTEIN"/>
    <property type="match status" value="1"/>
</dbReference>
<feature type="domain" description="Tripartite ATP-independent periplasmic transporters DctQ component" evidence="10">
    <location>
        <begin position="29"/>
        <end position="161"/>
    </location>
</feature>
<evidence type="ECO:0000313" key="12">
    <source>
        <dbReference type="Proteomes" id="UP000198519"/>
    </source>
</evidence>
<dbReference type="GO" id="GO:0005886">
    <property type="term" value="C:plasma membrane"/>
    <property type="evidence" value="ECO:0007669"/>
    <property type="project" value="UniProtKB-SubCell"/>
</dbReference>
<evidence type="ECO:0000256" key="9">
    <source>
        <dbReference type="RuleBase" id="RU369079"/>
    </source>
</evidence>
<dbReference type="InterPro" id="IPR007387">
    <property type="entry name" value="TRAP_DctQ"/>
</dbReference>
<comment type="similarity">
    <text evidence="8 9">Belongs to the TRAP transporter small permease family.</text>
</comment>
<evidence type="ECO:0000313" key="11">
    <source>
        <dbReference type="EMBL" id="SFL94835.1"/>
    </source>
</evidence>
<evidence type="ECO:0000256" key="6">
    <source>
        <dbReference type="ARBA" id="ARBA00022989"/>
    </source>
</evidence>
<keyword evidence="6 9" id="KW-1133">Transmembrane helix</keyword>
<keyword evidence="4 9" id="KW-0997">Cell inner membrane</keyword>
<comment type="function">
    <text evidence="9">Part of the tripartite ATP-independent periplasmic (TRAP) transport system.</text>
</comment>
<dbReference type="PANTHER" id="PTHR35011">
    <property type="entry name" value="2,3-DIKETO-L-GULONATE TRAP TRANSPORTER SMALL PERMEASE PROTEIN YIAM"/>
    <property type="match status" value="1"/>
</dbReference>
<evidence type="ECO:0000256" key="7">
    <source>
        <dbReference type="ARBA" id="ARBA00023136"/>
    </source>
</evidence>
<gene>
    <name evidence="11" type="ORF">SAMN04487963_0681</name>
</gene>
<dbReference type="AlphaFoldDB" id="A0A1I4LV76"/>
<dbReference type="GO" id="GO:0022857">
    <property type="term" value="F:transmembrane transporter activity"/>
    <property type="evidence" value="ECO:0007669"/>
    <property type="project" value="UniProtKB-UniRule"/>
</dbReference>
<dbReference type="RefSeq" id="WP_092020466.1">
    <property type="nucleotide sequence ID" value="NZ_FOUE01000001.1"/>
</dbReference>
<evidence type="ECO:0000256" key="3">
    <source>
        <dbReference type="ARBA" id="ARBA00022475"/>
    </source>
</evidence>